<accession>A0AA39CE04</accession>
<sequence>MSDHYYQAEVYTIPGQHIREYPNATSKDQEAAIQLAVKRYIPRYTDSANDGITILACPGLGLNKELYEPLWDELFNYSVENGTFRIRSIWIADFATQGASGVKNENILGTEPSWFDFSRDYMCIVNHFRAEMKCPIVGFGHSMGGAVLIDLALRHPRLLTTLITVEPLILPTHTGGGFAGAYALMNRPNHWPSRELAMEFFSRHPMYRNWDARVLDLFKQYALRDDNHPTKKNTIESSSSKPVTLTTTPAQETALFARAAYPSSHSEPLSSFTPTSIQHPDFDFDPSGRALPFYRPEAFQISKTITRLRPSTVFVYGATTMFTTTGPAHRAMVIAVAGTGIGGSRAPALEKSKSVERQSVKQHVMEVGSHFVPLERPREVVSEVMGPWIEEKLVYWREDEKKIQAQRVWLDEKGRAKLPEDFRWWMKQTYGKNSKLSKTAGTGVAAENGLKRKIEVPAKL</sequence>
<gene>
    <name evidence="2" type="ORF">H2200_010284</name>
</gene>
<organism evidence="2 3">
    <name type="scientific">Cladophialophora chaetospira</name>
    <dbReference type="NCBI Taxonomy" id="386627"/>
    <lineage>
        <taxon>Eukaryota</taxon>
        <taxon>Fungi</taxon>
        <taxon>Dikarya</taxon>
        <taxon>Ascomycota</taxon>
        <taxon>Pezizomycotina</taxon>
        <taxon>Eurotiomycetes</taxon>
        <taxon>Chaetothyriomycetidae</taxon>
        <taxon>Chaetothyriales</taxon>
        <taxon>Herpotrichiellaceae</taxon>
        <taxon>Cladophialophora</taxon>
    </lineage>
</organism>
<dbReference type="AlphaFoldDB" id="A0AA39CE04"/>
<feature type="domain" description="AB hydrolase-1" evidence="1">
    <location>
        <begin position="54"/>
        <end position="381"/>
    </location>
</feature>
<dbReference type="EMBL" id="JAPDRK010000017">
    <property type="protein sequence ID" value="KAJ9604895.1"/>
    <property type="molecule type" value="Genomic_DNA"/>
</dbReference>
<name>A0AA39CE04_9EURO</name>
<comment type="caution">
    <text evidence="2">The sequence shown here is derived from an EMBL/GenBank/DDBJ whole genome shotgun (WGS) entry which is preliminary data.</text>
</comment>
<dbReference type="SUPFAM" id="SSF53474">
    <property type="entry name" value="alpha/beta-Hydrolases"/>
    <property type="match status" value="1"/>
</dbReference>
<dbReference type="Proteomes" id="UP001172673">
    <property type="component" value="Unassembled WGS sequence"/>
</dbReference>
<reference evidence="2" key="1">
    <citation type="submission" date="2022-10" db="EMBL/GenBank/DDBJ databases">
        <title>Culturing micro-colonial fungi from biological soil crusts in the Mojave desert and describing Neophaeococcomyces mojavensis, and introducing the new genera and species Taxawa tesnikishii.</title>
        <authorList>
            <person name="Kurbessoian T."/>
            <person name="Stajich J.E."/>
        </authorList>
    </citation>
    <scope>NUCLEOTIDE SEQUENCE</scope>
    <source>
        <strain evidence="2">TK_41</strain>
    </source>
</reference>
<protein>
    <recommendedName>
        <fullName evidence="1">AB hydrolase-1 domain-containing protein</fullName>
    </recommendedName>
</protein>
<keyword evidence="3" id="KW-1185">Reference proteome</keyword>
<evidence type="ECO:0000259" key="1">
    <source>
        <dbReference type="Pfam" id="PF12697"/>
    </source>
</evidence>
<proteinExistence type="predicted"/>
<evidence type="ECO:0000313" key="2">
    <source>
        <dbReference type="EMBL" id="KAJ9604895.1"/>
    </source>
</evidence>
<dbReference type="InterPro" id="IPR029058">
    <property type="entry name" value="AB_hydrolase_fold"/>
</dbReference>
<dbReference type="InterPro" id="IPR000073">
    <property type="entry name" value="AB_hydrolase_1"/>
</dbReference>
<dbReference type="Pfam" id="PF12697">
    <property type="entry name" value="Abhydrolase_6"/>
    <property type="match status" value="1"/>
</dbReference>
<evidence type="ECO:0000313" key="3">
    <source>
        <dbReference type="Proteomes" id="UP001172673"/>
    </source>
</evidence>
<dbReference type="Gene3D" id="3.40.50.1820">
    <property type="entry name" value="alpha/beta hydrolase"/>
    <property type="match status" value="1"/>
</dbReference>